<organism evidence="1 2">
    <name type="scientific">Lipomyces kononenkoae</name>
    <name type="common">Yeast</name>
    <dbReference type="NCBI Taxonomy" id="34357"/>
    <lineage>
        <taxon>Eukaryota</taxon>
        <taxon>Fungi</taxon>
        <taxon>Dikarya</taxon>
        <taxon>Ascomycota</taxon>
        <taxon>Saccharomycotina</taxon>
        <taxon>Lipomycetes</taxon>
        <taxon>Lipomycetales</taxon>
        <taxon>Lipomycetaceae</taxon>
        <taxon>Lipomyces</taxon>
    </lineage>
</organism>
<gene>
    <name evidence="1" type="ORF">V1525DRAFT_398651</name>
</gene>
<accession>A0ACC3T6W1</accession>
<dbReference type="EMBL" id="MU971347">
    <property type="protein sequence ID" value="KAK9239380.1"/>
    <property type="molecule type" value="Genomic_DNA"/>
</dbReference>
<keyword evidence="2" id="KW-1185">Reference proteome</keyword>
<reference evidence="2" key="1">
    <citation type="journal article" date="2024" name="Front. Bioeng. Biotechnol.">
        <title>Genome-scale model development and genomic sequencing of the oleaginous clade Lipomyces.</title>
        <authorList>
            <person name="Czajka J.J."/>
            <person name="Han Y."/>
            <person name="Kim J."/>
            <person name="Mondo S.J."/>
            <person name="Hofstad B.A."/>
            <person name="Robles A."/>
            <person name="Haridas S."/>
            <person name="Riley R."/>
            <person name="LaButti K."/>
            <person name="Pangilinan J."/>
            <person name="Andreopoulos W."/>
            <person name="Lipzen A."/>
            <person name="Yan J."/>
            <person name="Wang M."/>
            <person name="Ng V."/>
            <person name="Grigoriev I.V."/>
            <person name="Spatafora J.W."/>
            <person name="Magnuson J.K."/>
            <person name="Baker S.E."/>
            <person name="Pomraning K.R."/>
        </authorList>
    </citation>
    <scope>NUCLEOTIDE SEQUENCE [LARGE SCALE GENOMIC DNA]</scope>
    <source>
        <strain evidence="2">CBS 7786</strain>
    </source>
</reference>
<evidence type="ECO:0000313" key="2">
    <source>
        <dbReference type="Proteomes" id="UP001433508"/>
    </source>
</evidence>
<comment type="caution">
    <text evidence="1">The sequence shown here is derived from an EMBL/GenBank/DDBJ whole genome shotgun (WGS) entry which is preliminary data.</text>
</comment>
<name>A0ACC3T6W1_LIPKO</name>
<protein>
    <submittedName>
        <fullName evidence="1">Uncharacterized protein</fullName>
    </submittedName>
</protein>
<proteinExistence type="predicted"/>
<dbReference type="Proteomes" id="UP001433508">
    <property type="component" value="Unassembled WGS sequence"/>
</dbReference>
<sequence length="408" mass="45804">MQVVCRRRPHTKSRHGCLQCKKKRTKCDEGKPSCNRCARTGAACSFLAQNCSLVVITASHSKLAQKSNKVNAKAFSKTHKNQGLDNDARTSSNKVLVEMNFTAAERHRFRLMNHYLNFTYQSLTKLTLNNADGVWIWRAFVPQLAFEHEFLLEALLGLSSLHLALSQPYRQSESIEHAVQHYDKALALGRPHLSNITEYQINALFVFSFVVTGYSLGIHRIFPSQVGPLVKINEIMTLLRGASMIANLGSQWLDQTPLISLKRPHETEYTQSLSPELEDILAQLSKRINTTIGTAAGRQAYINAIALVRHSFLLAISGQSVQKTMALFPILIDMEFLAMVHLGEPLALTILAHYGVILYWLRGHVWLEGWGKLTLDAVRQALPTNWHVCIAWALQEVGDGQAERSLKV</sequence>
<evidence type="ECO:0000313" key="1">
    <source>
        <dbReference type="EMBL" id="KAK9239380.1"/>
    </source>
</evidence>